<keyword evidence="4" id="KW-0378">Hydrolase</keyword>
<keyword evidence="2" id="KW-0472">Membrane</keyword>
<sequence>MSSKTPSRKAAKPSAAKHPPGWIDPLAPQQPLVSGRWLLSAIAIMLAAAAACAYGALCLLFYQGQWQMLFHPSRSVAQTPSSAGLHYDDIRFDYTETGLARLTGWWIPAAPNARYSADTILYLHDGKGSLSGCLPQLTALHRLGISVFAFDYRGFGKSSGAHPTERTANDDAAAAWSYLTDTRHLPVRSIAVYGRGTGATFAAALAVRYAPPAVILEDPNPPARVIFHADARARILPLWLLQNEFLDPAPALARLSTPKLFLDAGSAHARTAELCSAASDPKICSDLRGAGSDLRDETLRRFLDQVFAAPADTASRL</sequence>
<comment type="caution">
    <text evidence="4">The sequence shown here is derived from an EMBL/GenBank/DDBJ whole genome shotgun (WGS) entry which is preliminary data.</text>
</comment>
<evidence type="ECO:0000256" key="2">
    <source>
        <dbReference type="SAM" id="Phobius"/>
    </source>
</evidence>
<feature type="region of interest" description="Disordered" evidence="1">
    <location>
        <begin position="1"/>
        <end position="23"/>
    </location>
</feature>
<protein>
    <submittedName>
        <fullName evidence="4">Alpha/beta fold hydrolase</fullName>
    </submittedName>
</protein>
<dbReference type="InterPro" id="IPR000073">
    <property type="entry name" value="AB_hydrolase_1"/>
</dbReference>
<proteinExistence type="predicted"/>
<evidence type="ECO:0000313" key="4">
    <source>
        <dbReference type="EMBL" id="RFU17784.1"/>
    </source>
</evidence>
<dbReference type="PANTHER" id="PTHR12277">
    <property type="entry name" value="ALPHA/BETA HYDROLASE DOMAIN-CONTAINING PROTEIN"/>
    <property type="match status" value="1"/>
</dbReference>
<dbReference type="Pfam" id="PF00561">
    <property type="entry name" value="Abhydrolase_1"/>
    <property type="match status" value="1"/>
</dbReference>
<name>A0A372ISB1_9BACT</name>
<keyword evidence="2" id="KW-1133">Transmembrane helix</keyword>
<dbReference type="PANTHER" id="PTHR12277:SF81">
    <property type="entry name" value="PROTEIN ABHD13"/>
    <property type="match status" value="1"/>
</dbReference>
<accession>A0A372ISB1</accession>
<feature type="compositionally biased region" description="Basic residues" evidence="1">
    <location>
        <begin position="1"/>
        <end position="11"/>
    </location>
</feature>
<dbReference type="GO" id="GO:0016787">
    <property type="term" value="F:hydrolase activity"/>
    <property type="evidence" value="ECO:0007669"/>
    <property type="project" value="UniProtKB-KW"/>
</dbReference>
<keyword evidence="2" id="KW-0812">Transmembrane</keyword>
<evidence type="ECO:0000259" key="3">
    <source>
        <dbReference type="Pfam" id="PF00561"/>
    </source>
</evidence>
<gene>
    <name evidence="4" type="ORF">D0Y96_06620</name>
</gene>
<dbReference type="SUPFAM" id="SSF53474">
    <property type="entry name" value="alpha/beta-Hydrolases"/>
    <property type="match status" value="1"/>
</dbReference>
<evidence type="ECO:0000256" key="1">
    <source>
        <dbReference type="SAM" id="MobiDB-lite"/>
    </source>
</evidence>
<dbReference type="AlphaFoldDB" id="A0A372ISB1"/>
<dbReference type="InterPro" id="IPR029058">
    <property type="entry name" value="AB_hydrolase_fold"/>
</dbReference>
<evidence type="ECO:0000313" key="5">
    <source>
        <dbReference type="Proteomes" id="UP000264702"/>
    </source>
</evidence>
<feature type="transmembrane region" description="Helical" evidence="2">
    <location>
        <begin position="37"/>
        <end position="62"/>
    </location>
</feature>
<dbReference type="RefSeq" id="WP_117298532.1">
    <property type="nucleotide sequence ID" value="NZ_QVQT02000002.1"/>
</dbReference>
<dbReference type="OrthoDB" id="9798884at2"/>
<dbReference type="EMBL" id="QVQT01000002">
    <property type="protein sequence ID" value="RFU17784.1"/>
    <property type="molecule type" value="Genomic_DNA"/>
</dbReference>
<dbReference type="Gene3D" id="3.40.50.1820">
    <property type="entry name" value="alpha/beta hydrolase"/>
    <property type="match status" value="1"/>
</dbReference>
<feature type="domain" description="AB hydrolase-1" evidence="3">
    <location>
        <begin position="126"/>
        <end position="258"/>
    </location>
</feature>
<reference evidence="4 5" key="1">
    <citation type="submission" date="2018-08" db="EMBL/GenBank/DDBJ databases">
        <title>Acidipila sp. 4G-K13, an acidobacterium isolated from forest soil.</title>
        <authorList>
            <person name="Gao Z.-H."/>
            <person name="Qiu L.-H."/>
        </authorList>
    </citation>
    <scope>NUCLEOTIDE SEQUENCE [LARGE SCALE GENOMIC DNA]</scope>
    <source>
        <strain evidence="4 5">4G-K13</strain>
    </source>
</reference>
<organism evidence="4 5">
    <name type="scientific">Paracidobacterium acidisoli</name>
    <dbReference type="NCBI Taxonomy" id="2303751"/>
    <lineage>
        <taxon>Bacteria</taxon>
        <taxon>Pseudomonadati</taxon>
        <taxon>Acidobacteriota</taxon>
        <taxon>Terriglobia</taxon>
        <taxon>Terriglobales</taxon>
        <taxon>Acidobacteriaceae</taxon>
        <taxon>Paracidobacterium</taxon>
    </lineage>
</organism>
<dbReference type="Proteomes" id="UP000264702">
    <property type="component" value="Unassembled WGS sequence"/>
</dbReference>
<keyword evidence="5" id="KW-1185">Reference proteome</keyword>